<reference evidence="2" key="1">
    <citation type="journal article" date="2014" name="Front. Microbiol.">
        <title>High frequency of phylogenetically diverse reductive dehalogenase-homologous genes in deep subseafloor sedimentary metagenomes.</title>
        <authorList>
            <person name="Kawai M."/>
            <person name="Futagami T."/>
            <person name="Toyoda A."/>
            <person name="Takaki Y."/>
            <person name="Nishi S."/>
            <person name="Hori S."/>
            <person name="Arai W."/>
            <person name="Tsubouchi T."/>
            <person name="Morono Y."/>
            <person name="Uchiyama I."/>
            <person name="Ito T."/>
            <person name="Fujiyama A."/>
            <person name="Inagaki F."/>
            <person name="Takami H."/>
        </authorList>
    </citation>
    <scope>NUCLEOTIDE SEQUENCE</scope>
    <source>
        <strain evidence="2">Expedition CK06-06</strain>
    </source>
</reference>
<evidence type="ECO:0000313" key="2">
    <source>
        <dbReference type="EMBL" id="GAI37078.1"/>
    </source>
</evidence>
<protein>
    <submittedName>
        <fullName evidence="2">Uncharacterized protein</fullName>
    </submittedName>
</protein>
<dbReference type="EMBL" id="BARV01027422">
    <property type="protein sequence ID" value="GAI37078.1"/>
    <property type="molecule type" value="Genomic_DNA"/>
</dbReference>
<feature type="non-terminal residue" evidence="2">
    <location>
        <position position="1"/>
    </location>
</feature>
<gene>
    <name evidence="2" type="ORF">S06H3_44122</name>
</gene>
<comment type="caution">
    <text evidence="2">The sequence shown here is derived from an EMBL/GenBank/DDBJ whole genome shotgun (WGS) entry which is preliminary data.</text>
</comment>
<sequence>PGDLVTVEVRVKNLHTGTIYIATTGRYDSVDILPAEDYAIVDPGAIHSFYFSFSMPDNGINLDVWSFFWTGEEWYQDDYSYIDIALIPPEEKEVNMGFTLKITNVPEGAAMWTALFYNEPRIYSPVLELDEPWDYADDPEARTDLMIRIFDSDLREIFTDTNLGPIEDGKSYTYNCSTGVLYEAILAASLWPLAIIGGLGILGLGATVALAMARR</sequence>
<keyword evidence="1" id="KW-1133">Transmembrane helix</keyword>
<organism evidence="2">
    <name type="scientific">marine sediment metagenome</name>
    <dbReference type="NCBI Taxonomy" id="412755"/>
    <lineage>
        <taxon>unclassified sequences</taxon>
        <taxon>metagenomes</taxon>
        <taxon>ecological metagenomes</taxon>
    </lineage>
</organism>
<feature type="transmembrane region" description="Helical" evidence="1">
    <location>
        <begin position="190"/>
        <end position="213"/>
    </location>
</feature>
<accession>X1N0J5</accession>
<keyword evidence="1" id="KW-0472">Membrane</keyword>
<keyword evidence="1" id="KW-0812">Transmembrane</keyword>
<dbReference type="AlphaFoldDB" id="X1N0J5"/>
<name>X1N0J5_9ZZZZ</name>
<proteinExistence type="predicted"/>
<evidence type="ECO:0000256" key="1">
    <source>
        <dbReference type="SAM" id="Phobius"/>
    </source>
</evidence>